<dbReference type="PATRIC" id="fig|1129367.4.peg.1517"/>
<reference evidence="1 2" key="1">
    <citation type="journal article" date="2015" name="BMC Genomics">
        <title>Genome mining reveals unlocked bioactive potential of marine Gram-negative bacteria.</title>
        <authorList>
            <person name="Machado H."/>
            <person name="Sonnenschein E.C."/>
            <person name="Melchiorsen J."/>
            <person name="Gram L."/>
        </authorList>
    </citation>
    <scope>NUCLEOTIDE SEQUENCE [LARGE SCALE GENOMIC DNA]</scope>
    <source>
        <strain evidence="1 2">S4054</strain>
    </source>
</reference>
<comment type="caution">
    <text evidence="1">The sequence shown here is derived from an EMBL/GenBank/DDBJ whole genome shotgun (WGS) entry which is preliminary data.</text>
</comment>
<protein>
    <submittedName>
        <fullName evidence="1">Uncharacterized protein</fullName>
    </submittedName>
</protein>
<organism evidence="1 2">
    <name type="scientific">Pseudoalteromonas luteoviolacea S4054</name>
    <dbReference type="NCBI Taxonomy" id="1129367"/>
    <lineage>
        <taxon>Bacteria</taxon>
        <taxon>Pseudomonadati</taxon>
        <taxon>Pseudomonadota</taxon>
        <taxon>Gammaproteobacteria</taxon>
        <taxon>Alteromonadales</taxon>
        <taxon>Pseudoalteromonadaceae</taxon>
        <taxon>Pseudoalteromonas</taxon>
    </lineage>
</organism>
<evidence type="ECO:0000313" key="1">
    <source>
        <dbReference type="EMBL" id="KKE84497.1"/>
    </source>
</evidence>
<sequence>MVLFNLKSQLKAYFIRGLKLTLLRGLATGLMEIAATY</sequence>
<evidence type="ECO:0000313" key="2">
    <source>
        <dbReference type="Proteomes" id="UP000033434"/>
    </source>
</evidence>
<gene>
    <name evidence="1" type="ORF">N479_08725</name>
</gene>
<dbReference type="Proteomes" id="UP000033434">
    <property type="component" value="Unassembled WGS sequence"/>
</dbReference>
<dbReference type="AlphaFoldDB" id="A0A0F6AE57"/>
<name>A0A0F6AE57_9GAMM</name>
<proteinExistence type="predicted"/>
<accession>A0A0F6AE57</accession>
<dbReference type="EMBL" id="AUXW01000136">
    <property type="protein sequence ID" value="KKE84497.1"/>
    <property type="molecule type" value="Genomic_DNA"/>
</dbReference>